<dbReference type="PANTHER" id="PTHR13601">
    <property type="entry name" value="GAMETOGENETIN-BINDING PROTEIN 2"/>
    <property type="match status" value="1"/>
</dbReference>
<dbReference type="OrthoDB" id="2422440at2759"/>
<feature type="compositionally biased region" description="Basic residues" evidence="1">
    <location>
        <begin position="493"/>
        <end position="503"/>
    </location>
</feature>
<feature type="region of interest" description="Disordered" evidence="1">
    <location>
        <begin position="270"/>
        <end position="419"/>
    </location>
</feature>
<dbReference type="InterPro" id="IPR026073">
    <property type="entry name" value="GGNBP2"/>
</dbReference>
<keyword evidence="3" id="KW-1185">Reference proteome</keyword>
<gene>
    <name evidence="2" type="ORF">J437_LFUL003728</name>
</gene>
<sequence length="541" mass="59287">MLHDIMYFESRVLNVHHFTILFYSFNDELLYKYFYSARLSSLVDSQPRHRKSRRCVLHSLESQRGGGFGGGVGVGTGALGSSRPGVGGVGATGSWLDAWQFCTECRSKVLRAYTLLVEGEGAVTNGSNNTNGNSSPNNAGDLKGYQPSLYSGIKRCLPDKHIHLLCHTDFVGHLIGRAEPELVGSRRERHAKTLEMAQEEVLTVVGLCIHRRLSALYHRLRHQQTTVQVLAAVALHALCRSFEMAVEMKQGISQLELWFEEFSKEELAKAQRKEQKRQKKRRKKEARSGRVAERADPEGGRTDGEEEEGRKTAEDGDDSCQCERSSEVLPPGGQAKDCNCSNEEARHNGDNKKGHKDRTKDGLESHPCHCRKPNHKERGGHCDGDVIIEGEEPPDKGDGKKGGKSDNSSINGSNDSSHLNFTSDTSHCQSCQSVQLTKVVKKSEENKGNAFSKCENGVGSKVKWNEASNCNLSEDHSCSGGDCGYSSGGNNHHNHHHHHHHHAREVGSSASCSASMSSSCSLPSSPEGSEVACSDGFCSHE</sequence>
<proteinExistence type="predicted"/>
<dbReference type="GO" id="GO:0005737">
    <property type="term" value="C:cytoplasm"/>
    <property type="evidence" value="ECO:0007669"/>
    <property type="project" value="TreeGrafter"/>
</dbReference>
<name>A0A8K0JWF9_LADFU</name>
<reference evidence="2" key="1">
    <citation type="submission" date="2013-04" db="EMBL/GenBank/DDBJ databases">
        <authorList>
            <person name="Qu J."/>
            <person name="Murali S.C."/>
            <person name="Bandaranaike D."/>
            <person name="Bellair M."/>
            <person name="Blankenburg K."/>
            <person name="Chao H."/>
            <person name="Dinh H."/>
            <person name="Doddapaneni H."/>
            <person name="Downs B."/>
            <person name="Dugan-Rocha S."/>
            <person name="Elkadiri S."/>
            <person name="Gnanaolivu R.D."/>
            <person name="Hernandez B."/>
            <person name="Javaid M."/>
            <person name="Jayaseelan J.C."/>
            <person name="Lee S."/>
            <person name="Li M."/>
            <person name="Ming W."/>
            <person name="Munidasa M."/>
            <person name="Muniz J."/>
            <person name="Nguyen L."/>
            <person name="Ongeri F."/>
            <person name="Osuji N."/>
            <person name="Pu L.-L."/>
            <person name="Puazo M."/>
            <person name="Qu C."/>
            <person name="Quiroz J."/>
            <person name="Raj R."/>
            <person name="Weissenberger G."/>
            <person name="Xin Y."/>
            <person name="Zou X."/>
            <person name="Han Y."/>
            <person name="Richards S."/>
            <person name="Worley K."/>
            <person name="Muzny D."/>
            <person name="Gibbs R."/>
        </authorList>
    </citation>
    <scope>NUCLEOTIDE SEQUENCE</scope>
    <source>
        <strain evidence="2">Sampled in the wild</strain>
    </source>
</reference>
<comment type="caution">
    <text evidence="2">The sequence shown here is derived from an EMBL/GenBank/DDBJ whole genome shotgun (WGS) entry which is preliminary data.</text>
</comment>
<dbReference type="Proteomes" id="UP000792457">
    <property type="component" value="Unassembled WGS sequence"/>
</dbReference>
<feature type="compositionally biased region" description="Basic residues" evidence="1">
    <location>
        <begin position="274"/>
        <end position="285"/>
    </location>
</feature>
<feature type="region of interest" description="Disordered" evidence="1">
    <location>
        <begin position="493"/>
        <end position="541"/>
    </location>
</feature>
<dbReference type="PANTHER" id="PTHR13601:SF2">
    <property type="entry name" value="GAMETOGENETIN-BINDING PROTEIN 2"/>
    <property type="match status" value="1"/>
</dbReference>
<organism evidence="2 3">
    <name type="scientific">Ladona fulva</name>
    <name type="common">Scarce chaser dragonfly</name>
    <name type="synonym">Libellula fulva</name>
    <dbReference type="NCBI Taxonomy" id="123851"/>
    <lineage>
        <taxon>Eukaryota</taxon>
        <taxon>Metazoa</taxon>
        <taxon>Ecdysozoa</taxon>
        <taxon>Arthropoda</taxon>
        <taxon>Hexapoda</taxon>
        <taxon>Insecta</taxon>
        <taxon>Pterygota</taxon>
        <taxon>Palaeoptera</taxon>
        <taxon>Odonata</taxon>
        <taxon>Epiprocta</taxon>
        <taxon>Anisoptera</taxon>
        <taxon>Libelluloidea</taxon>
        <taxon>Libellulidae</taxon>
        <taxon>Ladona</taxon>
    </lineage>
</organism>
<feature type="compositionally biased region" description="Low complexity" evidence="1">
    <location>
        <begin position="405"/>
        <end position="417"/>
    </location>
</feature>
<feature type="compositionally biased region" description="Basic and acidic residues" evidence="1">
    <location>
        <begin position="393"/>
        <end position="404"/>
    </location>
</feature>
<feature type="compositionally biased region" description="Low complexity" evidence="1">
    <location>
        <begin position="507"/>
        <end position="530"/>
    </location>
</feature>
<feature type="non-terminal residue" evidence="2">
    <location>
        <position position="1"/>
    </location>
</feature>
<feature type="compositionally biased region" description="Basic and acidic residues" evidence="1">
    <location>
        <begin position="286"/>
        <end position="314"/>
    </location>
</feature>
<evidence type="ECO:0008006" key="4">
    <source>
        <dbReference type="Google" id="ProtNLM"/>
    </source>
</evidence>
<evidence type="ECO:0000313" key="3">
    <source>
        <dbReference type="Proteomes" id="UP000792457"/>
    </source>
</evidence>
<reference evidence="2" key="2">
    <citation type="submission" date="2017-10" db="EMBL/GenBank/DDBJ databases">
        <title>Ladona fulva Genome sequencing and assembly.</title>
        <authorList>
            <person name="Murali S."/>
            <person name="Richards S."/>
            <person name="Bandaranaike D."/>
            <person name="Bellair M."/>
            <person name="Blankenburg K."/>
            <person name="Chao H."/>
            <person name="Dinh H."/>
            <person name="Doddapaneni H."/>
            <person name="Dugan-Rocha S."/>
            <person name="Elkadiri S."/>
            <person name="Gnanaolivu R."/>
            <person name="Hernandez B."/>
            <person name="Skinner E."/>
            <person name="Javaid M."/>
            <person name="Lee S."/>
            <person name="Li M."/>
            <person name="Ming W."/>
            <person name="Munidasa M."/>
            <person name="Muniz J."/>
            <person name="Nguyen L."/>
            <person name="Hughes D."/>
            <person name="Osuji N."/>
            <person name="Pu L.-L."/>
            <person name="Puazo M."/>
            <person name="Qu C."/>
            <person name="Quiroz J."/>
            <person name="Raj R."/>
            <person name="Weissenberger G."/>
            <person name="Xin Y."/>
            <person name="Zou X."/>
            <person name="Han Y."/>
            <person name="Worley K."/>
            <person name="Muzny D."/>
            <person name="Gibbs R."/>
        </authorList>
    </citation>
    <scope>NUCLEOTIDE SEQUENCE</scope>
    <source>
        <strain evidence="2">Sampled in the wild</strain>
    </source>
</reference>
<dbReference type="GO" id="GO:0005634">
    <property type="term" value="C:nucleus"/>
    <property type="evidence" value="ECO:0007669"/>
    <property type="project" value="TreeGrafter"/>
</dbReference>
<dbReference type="AlphaFoldDB" id="A0A8K0JWF9"/>
<dbReference type="EMBL" id="KZ308180">
    <property type="protein sequence ID" value="KAG8223921.1"/>
    <property type="molecule type" value="Genomic_DNA"/>
</dbReference>
<accession>A0A8K0JWF9</accession>
<evidence type="ECO:0000313" key="2">
    <source>
        <dbReference type="EMBL" id="KAG8223921.1"/>
    </source>
</evidence>
<protein>
    <recommendedName>
        <fullName evidence="4">Gametogenetin-binding protein 2</fullName>
    </recommendedName>
</protein>
<feature type="compositionally biased region" description="Basic and acidic residues" evidence="1">
    <location>
        <begin position="343"/>
        <end position="367"/>
    </location>
</feature>
<evidence type="ECO:0000256" key="1">
    <source>
        <dbReference type="SAM" id="MobiDB-lite"/>
    </source>
</evidence>